<keyword evidence="2" id="KW-1185">Reference proteome</keyword>
<gene>
    <name evidence="1" type="ORF">H8689_01920</name>
</gene>
<accession>A0A926F0Z9</accession>
<sequence>MQIWGSYLKDTPDENLENWLKNHLGSKFDGKGFDYDDVLADLDAFLLANQGIIDLSENLSKIFRYNKNERIEMFYKERFGSKKENKSKIIVIRFKSKLSIFENKVLVLIFFPKFNFKIKK</sequence>
<comment type="caution">
    <text evidence="1">The sequence shown here is derived from an EMBL/GenBank/DDBJ whole genome shotgun (WGS) entry which is preliminary data.</text>
</comment>
<dbReference type="AlphaFoldDB" id="A0A926F0Z9"/>
<protein>
    <submittedName>
        <fullName evidence="1">Uncharacterized protein</fullName>
    </submittedName>
</protein>
<evidence type="ECO:0000313" key="2">
    <source>
        <dbReference type="Proteomes" id="UP000601522"/>
    </source>
</evidence>
<dbReference type="RefSeq" id="WP_249322711.1">
    <property type="nucleotide sequence ID" value="NZ_JACRTK010000001.1"/>
</dbReference>
<proteinExistence type="predicted"/>
<name>A0A926F0Z9_9FIRM</name>
<organism evidence="1 2">
    <name type="scientific">Wansuia hejianensis</name>
    <dbReference type="NCBI Taxonomy" id="2763667"/>
    <lineage>
        <taxon>Bacteria</taxon>
        <taxon>Bacillati</taxon>
        <taxon>Bacillota</taxon>
        <taxon>Clostridia</taxon>
        <taxon>Lachnospirales</taxon>
        <taxon>Lachnospiraceae</taxon>
        <taxon>Wansuia</taxon>
    </lineage>
</organism>
<dbReference type="Proteomes" id="UP000601522">
    <property type="component" value="Unassembled WGS sequence"/>
</dbReference>
<dbReference type="EMBL" id="JACRTK010000001">
    <property type="protein sequence ID" value="MBC8589899.1"/>
    <property type="molecule type" value="Genomic_DNA"/>
</dbReference>
<evidence type="ECO:0000313" key="1">
    <source>
        <dbReference type="EMBL" id="MBC8589899.1"/>
    </source>
</evidence>
<reference evidence="1 2" key="1">
    <citation type="submission" date="2020-08" db="EMBL/GenBank/DDBJ databases">
        <title>Genome public.</title>
        <authorList>
            <person name="Liu C."/>
            <person name="Sun Q."/>
        </authorList>
    </citation>
    <scope>NUCLEOTIDE SEQUENCE [LARGE SCALE GENOMIC DNA]</scope>
    <source>
        <strain evidence="1 2">NSJ-26</strain>
    </source>
</reference>